<organism evidence="2 3">
    <name type="scientific">Pangasianodon hypophthalmus</name>
    <name type="common">Striped catfish</name>
    <name type="synonym">Helicophagus hypophthalmus</name>
    <dbReference type="NCBI Taxonomy" id="310915"/>
    <lineage>
        <taxon>Eukaryota</taxon>
        <taxon>Metazoa</taxon>
        <taxon>Chordata</taxon>
        <taxon>Craniata</taxon>
        <taxon>Vertebrata</taxon>
        <taxon>Euteleostomi</taxon>
        <taxon>Actinopterygii</taxon>
        <taxon>Neopterygii</taxon>
        <taxon>Teleostei</taxon>
        <taxon>Ostariophysi</taxon>
        <taxon>Siluriformes</taxon>
        <taxon>Pangasiidae</taxon>
        <taxon>Pangasianodon</taxon>
    </lineage>
</organism>
<reference evidence="2 3" key="1">
    <citation type="submission" date="2019-06" db="EMBL/GenBank/DDBJ databases">
        <title>A chromosome-scale genome assembly of the striped catfish, Pangasianodon hypophthalmus.</title>
        <authorList>
            <person name="Wen M."/>
            <person name="Zahm M."/>
            <person name="Roques C."/>
            <person name="Cabau C."/>
            <person name="Klopp C."/>
            <person name="Donnadieu C."/>
            <person name="Jouanno E."/>
            <person name="Avarre J.-C."/>
            <person name="Campet M."/>
            <person name="Ha T.T.T."/>
            <person name="Dugue R."/>
            <person name="Lampietro C."/>
            <person name="Louis A."/>
            <person name="Herpin A."/>
            <person name="Echchiki A."/>
            <person name="Berthelot C."/>
            <person name="Parey E."/>
            <person name="Roest-Crollius H."/>
            <person name="Braasch I."/>
            <person name="Postlethwait J."/>
            <person name="Bobe J."/>
            <person name="Montfort J."/>
            <person name="Bouchez O."/>
            <person name="Begum T."/>
            <person name="Schartl M."/>
            <person name="Guiguen Y."/>
        </authorList>
    </citation>
    <scope>NUCLEOTIDE SEQUENCE [LARGE SCALE GENOMIC DNA]</scope>
    <source>
        <strain evidence="2 3">Indonesia</strain>
        <tissue evidence="2">Blood</tissue>
    </source>
</reference>
<evidence type="ECO:0000256" key="1">
    <source>
        <dbReference type="SAM" id="MobiDB-lite"/>
    </source>
</evidence>
<sequence>MLLLRHTSSVGDGRTQGLGSGSEGKGQHGWTRTNPDTVESEQAHTCCAARHYGKCSMPILKRTSGI</sequence>
<gene>
    <name evidence="2" type="ORF">PHYPO_G00137920</name>
</gene>
<keyword evidence="3" id="KW-1185">Reference proteome</keyword>
<accession>A0A5N5K9R5</accession>
<name>A0A5N5K9R5_PANHP</name>
<feature type="region of interest" description="Disordered" evidence="1">
    <location>
        <begin position="1"/>
        <end position="38"/>
    </location>
</feature>
<comment type="caution">
    <text evidence="2">The sequence shown here is derived from an EMBL/GenBank/DDBJ whole genome shotgun (WGS) entry which is preliminary data.</text>
</comment>
<dbReference type="Proteomes" id="UP000327468">
    <property type="component" value="Chromosome 24"/>
</dbReference>
<feature type="compositionally biased region" description="Gly residues" evidence="1">
    <location>
        <begin position="14"/>
        <end position="24"/>
    </location>
</feature>
<dbReference type="EMBL" id="VFJC01000025">
    <property type="protein sequence ID" value="KAB5528228.1"/>
    <property type="molecule type" value="Genomic_DNA"/>
</dbReference>
<protein>
    <submittedName>
        <fullName evidence="2">Uncharacterized protein</fullName>
    </submittedName>
</protein>
<feature type="compositionally biased region" description="Polar residues" evidence="1">
    <location>
        <begin position="1"/>
        <end position="10"/>
    </location>
</feature>
<evidence type="ECO:0000313" key="3">
    <source>
        <dbReference type="Proteomes" id="UP000327468"/>
    </source>
</evidence>
<evidence type="ECO:0000313" key="2">
    <source>
        <dbReference type="EMBL" id="KAB5528228.1"/>
    </source>
</evidence>
<dbReference type="AlphaFoldDB" id="A0A5N5K9R5"/>
<proteinExistence type="predicted"/>